<dbReference type="STRING" id="1002804.HBZC1_13570"/>
<evidence type="ECO:0000313" key="2">
    <source>
        <dbReference type="Proteomes" id="UP000008387"/>
    </source>
</evidence>
<proteinExistence type="predicted"/>
<accession>F8KU05</accession>
<dbReference type="AlphaFoldDB" id="F8KU05"/>
<dbReference type="HOGENOM" id="CLU_2734459_0_0_7"/>
<dbReference type="Proteomes" id="UP000008387">
    <property type="component" value="Chromosome"/>
</dbReference>
<sequence>MLFLAPLKEKINLAPLLAVCAFILQEGVCGISQRTKDCHKDKDPHCGLYQKDGKILEGEVQRHCQRQSASV</sequence>
<organism evidence="1 2">
    <name type="scientific">Helicobacter bizzozeronii (strain CIII-1)</name>
    <dbReference type="NCBI Taxonomy" id="1002804"/>
    <lineage>
        <taxon>Bacteria</taxon>
        <taxon>Pseudomonadati</taxon>
        <taxon>Campylobacterota</taxon>
        <taxon>Epsilonproteobacteria</taxon>
        <taxon>Campylobacterales</taxon>
        <taxon>Helicobacteraceae</taxon>
        <taxon>Helicobacter</taxon>
    </lineage>
</organism>
<evidence type="ECO:0000313" key="1">
    <source>
        <dbReference type="EMBL" id="CCB80343.1"/>
    </source>
</evidence>
<gene>
    <name evidence="1" type="ordered locus">HBZC1_13570</name>
</gene>
<dbReference type="EMBL" id="FR871757">
    <property type="protein sequence ID" value="CCB80343.1"/>
    <property type="molecule type" value="Genomic_DNA"/>
</dbReference>
<reference evidence="1 2" key="1">
    <citation type="journal article" date="2011" name="J. Bacteriol.">
        <title>Genome sequence of Helicobacter bizzozeronii strain CIII-1, an isolate from human gastric mucosa.</title>
        <authorList>
            <person name="Schott T."/>
            <person name="Rossi M."/>
            <person name="Hanninen M.L."/>
        </authorList>
    </citation>
    <scope>NUCLEOTIDE SEQUENCE [LARGE SCALE GENOMIC DNA]</scope>
    <source>
        <strain evidence="1 2">CIII-1</strain>
    </source>
</reference>
<name>F8KU05_HELBC</name>
<dbReference type="KEGG" id="hbi:HBZC1_13570"/>
<keyword evidence="2" id="KW-1185">Reference proteome</keyword>
<protein>
    <submittedName>
        <fullName evidence="1">Uncharacterized protein</fullName>
    </submittedName>
</protein>